<feature type="domain" description="CXXC-type" evidence="6">
    <location>
        <begin position="211"/>
        <end position="257"/>
    </location>
</feature>
<evidence type="ECO:0000256" key="1">
    <source>
        <dbReference type="ARBA" id="ARBA00022723"/>
    </source>
</evidence>
<feature type="region of interest" description="Disordered" evidence="5">
    <location>
        <begin position="128"/>
        <end position="150"/>
    </location>
</feature>
<dbReference type="AlphaFoldDB" id="A0A0N4Z229"/>
<feature type="region of interest" description="Disordered" evidence="5">
    <location>
        <begin position="1"/>
        <end position="61"/>
    </location>
</feature>
<feature type="compositionally biased region" description="Low complexity" evidence="5">
    <location>
        <begin position="8"/>
        <end position="61"/>
    </location>
</feature>
<keyword evidence="3" id="KW-0862">Zinc</keyword>
<dbReference type="STRING" id="131310.A0A0N4Z229"/>
<evidence type="ECO:0000256" key="4">
    <source>
        <dbReference type="PROSITE-ProRule" id="PRU00509"/>
    </source>
</evidence>
<evidence type="ECO:0000256" key="2">
    <source>
        <dbReference type="ARBA" id="ARBA00022771"/>
    </source>
</evidence>
<accession>A0A0N4Z229</accession>
<evidence type="ECO:0000313" key="8">
    <source>
        <dbReference type="WBParaSite" id="PTRK_0000092500.1"/>
    </source>
</evidence>
<name>A0A0N4Z229_PARTI</name>
<keyword evidence="1" id="KW-0479">Metal-binding</keyword>
<keyword evidence="2 4" id="KW-0863">Zinc-finger</keyword>
<dbReference type="GO" id="GO:0003677">
    <property type="term" value="F:DNA binding"/>
    <property type="evidence" value="ECO:0007669"/>
    <property type="project" value="InterPro"/>
</dbReference>
<evidence type="ECO:0000256" key="5">
    <source>
        <dbReference type="SAM" id="MobiDB-lite"/>
    </source>
</evidence>
<dbReference type="Proteomes" id="UP000038045">
    <property type="component" value="Unplaced"/>
</dbReference>
<protein>
    <submittedName>
        <fullName evidence="8">CXXC-type domain-containing protein</fullName>
    </submittedName>
</protein>
<dbReference type="PROSITE" id="PS51058">
    <property type="entry name" value="ZF_CXXC"/>
    <property type="match status" value="2"/>
</dbReference>
<dbReference type="GO" id="GO:0008270">
    <property type="term" value="F:zinc ion binding"/>
    <property type="evidence" value="ECO:0007669"/>
    <property type="project" value="UniProtKB-KW"/>
</dbReference>
<evidence type="ECO:0000259" key="6">
    <source>
        <dbReference type="PROSITE" id="PS51058"/>
    </source>
</evidence>
<dbReference type="WBParaSite" id="PTRK_0000092500.1">
    <property type="protein sequence ID" value="PTRK_0000092500.1"/>
    <property type="gene ID" value="PTRK_0000092500"/>
</dbReference>
<keyword evidence="7" id="KW-1185">Reference proteome</keyword>
<sequence length="511" mass="56570">MSNMMTTSNSINAYNSSSNNNNSSGNIGSKINNSRNNTEKNTSGRNSTNSSPTSNNNINHGYSSIQQSSVITTSIASHISNGYPLSLSTYPNSNNYQQQLPPHMNHQVGLIPYPGVQTNNHVSMPTTFRASQTSSSNTGNGNNNTTTTTTTAMNRSQRCGICRGCQCKPCGHCTYCQDSPQFGGPGVKKQSCIERRCLRVLENRLQRDSPTFKARLGCNNCDDCRLADCQVCLVCLDKRFFDNRYMTGALCAKKRCNNATSIELPCQVGNQERNLKRGLDHNGNGYDVGGKRRNNGNNNNNYNTNQQMPIIQQTIPHNGMNLLMPINGVQQLPPTTISCTTTPGPSNIPNDSNVHVSNKHNIISNYQPIHDENSMKKGNQMTINQPYTYSQIPQQPFNDSYLSQINHVTYTSSQPSKYHMYPTSNMYPQHNGSLQQYNYPTSTTPSYPVTTSTTPMNGSPPNGSSYSNANFYEYDNTLILYPNTIHSSTSDPYLPPSYTPELKNNVVIQQL</sequence>
<reference evidence="8" key="1">
    <citation type="submission" date="2017-02" db="UniProtKB">
        <authorList>
            <consortium name="WormBaseParasite"/>
        </authorList>
    </citation>
    <scope>IDENTIFICATION</scope>
</reference>
<feature type="domain" description="CXXC-type" evidence="6">
    <location>
        <begin position="151"/>
        <end position="198"/>
    </location>
</feature>
<organism evidence="7 8">
    <name type="scientific">Parastrongyloides trichosuri</name>
    <name type="common">Possum-specific nematode worm</name>
    <dbReference type="NCBI Taxonomy" id="131310"/>
    <lineage>
        <taxon>Eukaryota</taxon>
        <taxon>Metazoa</taxon>
        <taxon>Ecdysozoa</taxon>
        <taxon>Nematoda</taxon>
        <taxon>Chromadorea</taxon>
        <taxon>Rhabditida</taxon>
        <taxon>Tylenchina</taxon>
        <taxon>Panagrolaimomorpha</taxon>
        <taxon>Strongyloidoidea</taxon>
        <taxon>Strongyloididae</taxon>
        <taxon>Parastrongyloides</taxon>
    </lineage>
</organism>
<dbReference type="InterPro" id="IPR002857">
    <property type="entry name" value="Znf_CXXC"/>
</dbReference>
<dbReference type="Pfam" id="PF02008">
    <property type="entry name" value="zf-CXXC"/>
    <property type="match status" value="1"/>
</dbReference>
<feature type="compositionally biased region" description="Low complexity" evidence="5">
    <location>
        <begin position="133"/>
        <end position="150"/>
    </location>
</feature>
<evidence type="ECO:0000256" key="3">
    <source>
        <dbReference type="ARBA" id="ARBA00022833"/>
    </source>
</evidence>
<evidence type="ECO:0000313" key="7">
    <source>
        <dbReference type="Proteomes" id="UP000038045"/>
    </source>
</evidence>
<feature type="region of interest" description="Disordered" evidence="5">
    <location>
        <begin position="277"/>
        <end position="301"/>
    </location>
</feature>
<proteinExistence type="predicted"/>